<sequence length="58" mass="6439">MRICVHSRVAFVSNPPDSFTLAGVFHNLIPVTLGNVIGGGVLMGWMYDYVNKPNFEEK</sequence>
<evidence type="ECO:0000256" key="2">
    <source>
        <dbReference type="ARBA" id="ARBA00022692"/>
    </source>
</evidence>
<dbReference type="Proteomes" id="UP001232245">
    <property type="component" value="Unassembled WGS sequence"/>
</dbReference>
<proteinExistence type="predicted"/>
<evidence type="ECO:0000256" key="1">
    <source>
        <dbReference type="ARBA" id="ARBA00004141"/>
    </source>
</evidence>
<keyword evidence="3" id="KW-1133">Transmembrane helix</keyword>
<protein>
    <submittedName>
        <fullName evidence="5">Formate/nitrite transporter FocA (FNT family)</fullName>
    </submittedName>
</protein>
<dbReference type="InterPro" id="IPR023271">
    <property type="entry name" value="Aquaporin-like"/>
</dbReference>
<evidence type="ECO:0000313" key="5">
    <source>
        <dbReference type="EMBL" id="MDQ0223781.1"/>
    </source>
</evidence>
<evidence type="ECO:0000256" key="4">
    <source>
        <dbReference type="ARBA" id="ARBA00023136"/>
    </source>
</evidence>
<reference evidence="5 6" key="1">
    <citation type="submission" date="2023-07" db="EMBL/GenBank/DDBJ databases">
        <title>Genomic Encyclopedia of Type Strains, Phase IV (KMG-IV): sequencing the most valuable type-strain genomes for metagenomic binning, comparative biology and taxonomic classification.</title>
        <authorList>
            <person name="Goeker M."/>
        </authorList>
    </citation>
    <scope>NUCLEOTIDE SEQUENCE [LARGE SCALE GENOMIC DNA]</scope>
    <source>
        <strain evidence="5 6">DSM 17723</strain>
    </source>
</reference>
<gene>
    <name evidence="5" type="ORF">J2S02_000103</name>
</gene>
<dbReference type="EMBL" id="JAUSTZ010000001">
    <property type="protein sequence ID" value="MDQ0223781.1"/>
    <property type="molecule type" value="Genomic_DNA"/>
</dbReference>
<keyword evidence="6" id="KW-1185">Reference proteome</keyword>
<dbReference type="Gene3D" id="1.20.1080.10">
    <property type="entry name" value="Glycerol uptake facilitator protein"/>
    <property type="match status" value="1"/>
</dbReference>
<evidence type="ECO:0000313" key="6">
    <source>
        <dbReference type="Proteomes" id="UP001232245"/>
    </source>
</evidence>
<accession>A0ABT9YUV9</accession>
<keyword evidence="4" id="KW-0472">Membrane</keyword>
<keyword evidence="2" id="KW-0812">Transmembrane</keyword>
<evidence type="ECO:0000256" key="3">
    <source>
        <dbReference type="ARBA" id="ARBA00022989"/>
    </source>
</evidence>
<comment type="caution">
    <text evidence="5">The sequence shown here is derived from an EMBL/GenBank/DDBJ whole genome shotgun (WGS) entry which is preliminary data.</text>
</comment>
<name>A0ABT9YUV9_9BACI</name>
<organism evidence="5 6">
    <name type="scientific">Metabacillus niabensis</name>
    <dbReference type="NCBI Taxonomy" id="324854"/>
    <lineage>
        <taxon>Bacteria</taxon>
        <taxon>Bacillati</taxon>
        <taxon>Bacillota</taxon>
        <taxon>Bacilli</taxon>
        <taxon>Bacillales</taxon>
        <taxon>Bacillaceae</taxon>
        <taxon>Metabacillus</taxon>
    </lineage>
</organism>
<comment type="subcellular location">
    <subcellularLocation>
        <location evidence="1">Membrane</location>
        <topology evidence="1">Multi-pass membrane protein</topology>
    </subcellularLocation>
</comment>